<feature type="transmembrane region" description="Helical" evidence="1">
    <location>
        <begin position="98"/>
        <end position="119"/>
    </location>
</feature>
<protein>
    <submittedName>
        <fullName evidence="2">Glyoxalase</fullName>
    </submittedName>
</protein>
<evidence type="ECO:0000313" key="3">
    <source>
        <dbReference type="Proteomes" id="UP000254771"/>
    </source>
</evidence>
<keyword evidence="3" id="KW-1185">Reference proteome</keyword>
<keyword evidence="1" id="KW-0812">Transmembrane</keyword>
<feature type="transmembrane region" description="Helical" evidence="1">
    <location>
        <begin position="33"/>
        <end position="52"/>
    </location>
</feature>
<keyword evidence="1" id="KW-0472">Membrane</keyword>
<dbReference type="AlphaFoldDB" id="A0A370DPF8"/>
<dbReference type="EMBL" id="QFXE01000008">
    <property type="protein sequence ID" value="RDH86804.1"/>
    <property type="molecule type" value="Genomic_DNA"/>
</dbReference>
<gene>
    <name evidence="2" type="ORF">DIZ78_07905</name>
</gene>
<name>A0A370DPF8_9GAMM</name>
<evidence type="ECO:0000313" key="2">
    <source>
        <dbReference type="EMBL" id="RDH86804.1"/>
    </source>
</evidence>
<evidence type="ECO:0000256" key="1">
    <source>
        <dbReference type="SAM" id="Phobius"/>
    </source>
</evidence>
<sequence length="135" mass="13962">MKYSAILFGVLLLVVFTLSLILLGILFGAQTATGPQILTATSLWIAVGLVTARNAEEAGILHGLLAGFLGALMVGLSLPSAAASWSYPLLAQLAEKPLFLSALLGAFWGSVGGMIGDIVRVIKAKRARRQAGGQA</sequence>
<dbReference type="Proteomes" id="UP000254771">
    <property type="component" value="Unassembled WGS sequence"/>
</dbReference>
<accession>A0A370DPF8</accession>
<feature type="transmembrane region" description="Helical" evidence="1">
    <location>
        <begin position="59"/>
        <end position="78"/>
    </location>
</feature>
<organism evidence="2 3">
    <name type="scientific">endosymbiont of Escarpia spicata</name>
    <dbReference type="NCBI Taxonomy" id="2200908"/>
    <lineage>
        <taxon>Bacteria</taxon>
        <taxon>Pseudomonadati</taxon>
        <taxon>Pseudomonadota</taxon>
        <taxon>Gammaproteobacteria</taxon>
        <taxon>sulfur-oxidizing symbionts</taxon>
    </lineage>
</organism>
<proteinExistence type="predicted"/>
<feature type="transmembrane region" description="Helical" evidence="1">
    <location>
        <begin position="7"/>
        <end position="27"/>
    </location>
</feature>
<comment type="caution">
    <text evidence="2">The sequence shown here is derived from an EMBL/GenBank/DDBJ whole genome shotgun (WGS) entry which is preliminary data.</text>
</comment>
<keyword evidence="1" id="KW-1133">Transmembrane helix</keyword>
<reference evidence="2 3" key="1">
    <citation type="journal article" date="2018" name="ISME J.">
        <title>Endosymbiont genomes yield clues of tubeworm success.</title>
        <authorList>
            <person name="Li Y."/>
            <person name="Liles M.R."/>
            <person name="Halanych K.M."/>
        </authorList>
    </citation>
    <scope>NUCLEOTIDE SEQUENCE [LARGE SCALE GENOMIC DNA]</scope>
    <source>
        <strain evidence="2">A1462</strain>
    </source>
</reference>